<evidence type="ECO:0000313" key="11">
    <source>
        <dbReference type="WBParaSite" id="MCU_001076-RA"/>
    </source>
</evidence>
<keyword evidence="7" id="KW-0969">Cilium</keyword>
<keyword evidence="5" id="KW-0963">Cytoplasm</keyword>
<comment type="function">
    <text evidence="1">Component of the nexin-dynein regulatory complex (N-DRC), a key regulator of ciliary/flagellar motility which maintains the alignment and integrity of the distal axoneme and regulates microtubule sliding in motile axonemes.</text>
</comment>
<evidence type="ECO:0000256" key="6">
    <source>
        <dbReference type="ARBA" id="ARBA00022846"/>
    </source>
</evidence>
<evidence type="ECO:0000256" key="8">
    <source>
        <dbReference type="ARBA" id="ARBA00023212"/>
    </source>
</evidence>
<comment type="subcellular location">
    <subcellularLocation>
        <location evidence="2">Cytoplasm</location>
        <location evidence="2">Cytoskeleton</location>
        <location evidence="2">Flagellum axoneme</location>
    </subcellularLocation>
</comment>
<evidence type="ECO:0000256" key="3">
    <source>
        <dbReference type="ARBA" id="ARBA00009071"/>
    </source>
</evidence>
<keyword evidence="9" id="KW-0966">Cell projection</keyword>
<evidence type="ECO:0000256" key="9">
    <source>
        <dbReference type="ARBA" id="ARBA00023273"/>
    </source>
</evidence>
<proteinExistence type="inferred from homology"/>
<evidence type="ECO:0000256" key="10">
    <source>
        <dbReference type="SAM" id="Coils"/>
    </source>
</evidence>
<dbReference type="WBParaSite" id="MCU_001076-RA">
    <property type="protein sequence ID" value="MCU_001076-RA"/>
    <property type="gene ID" value="MCU_001076"/>
</dbReference>
<sequence>MKGIISLRDIIRSGEFASVEFVPAKLFVENLKKLKETVALILLMHHRKLQMNFSSLCPNITAKLKKILSNLQSDSEPLSANEFPEKVTQFEGDIQFIELIVKLGVPLSSGESELLHLLDQLHSFASAELRINFKGLNYVKHQIAQRKAICEELRARIESLRHEYEPLKSQIASQTQTLDLRIKQLQKNFADLEHGFNDSVLRTTTEGVEEYAKELKLTEIHQKHLQAELADVRQSAGGCLEPIRRNLRSARATRYKLESQLESQLTSYEKEMMSSWEKYDTMMKTFRDEEAQLKEYESKISALKVEHEAVLAEQEAQKVREREAAEREARLAENCSVIQAYCRAFLTRREAALSTVDPLEPVCLIDFSA</sequence>
<evidence type="ECO:0000256" key="4">
    <source>
        <dbReference type="ARBA" id="ARBA00021752"/>
    </source>
</evidence>
<keyword evidence="10" id="KW-0175">Coiled coil</keyword>
<evidence type="ECO:0000256" key="1">
    <source>
        <dbReference type="ARBA" id="ARBA00003029"/>
    </source>
</evidence>
<feature type="coiled-coil region" evidence="10">
    <location>
        <begin position="279"/>
        <end position="322"/>
    </location>
</feature>
<dbReference type="PANTHER" id="PTHR31598:SF1">
    <property type="entry name" value="DYNEIN REGULATORY COMPLEX PROTEIN 10"/>
    <property type="match status" value="1"/>
</dbReference>
<evidence type="ECO:0000256" key="2">
    <source>
        <dbReference type="ARBA" id="ARBA00004611"/>
    </source>
</evidence>
<dbReference type="AlphaFoldDB" id="A0A5K3EJL4"/>
<feature type="coiled-coil region" evidence="10">
    <location>
        <begin position="143"/>
        <end position="170"/>
    </location>
</feature>
<evidence type="ECO:0000256" key="7">
    <source>
        <dbReference type="ARBA" id="ARBA00023069"/>
    </source>
</evidence>
<reference evidence="11" key="1">
    <citation type="submission" date="2019-11" db="UniProtKB">
        <authorList>
            <consortium name="WormBaseParasite"/>
        </authorList>
    </citation>
    <scope>IDENTIFICATION</scope>
</reference>
<protein>
    <recommendedName>
        <fullName evidence="4">Dynein regulatory complex protein 10</fullName>
    </recommendedName>
</protein>
<evidence type="ECO:0000256" key="5">
    <source>
        <dbReference type="ARBA" id="ARBA00022490"/>
    </source>
</evidence>
<accession>A0A5K3EJL4</accession>
<keyword evidence="8" id="KW-0206">Cytoskeleton</keyword>
<keyword evidence="6" id="KW-0282">Flagellum</keyword>
<organism evidence="11">
    <name type="scientific">Mesocestoides corti</name>
    <name type="common">Flatworm</name>
    <dbReference type="NCBI Taxonomy" id="53468"/>
    <lineage>
        <taxon>Eukaryota</taxon>
        <taxon>Metazoa</taxon>
        <taxon>Spiralia</taxon>
        <taxon>Lophotrochozoa</taxon>
        <taxon>Platyhelminthes</taxon>
        <taxon>Cestoda</taxon>
        <taxon>Eucestoda</taxon>
        <taxon>Cyclophyllidea</taxon>
        <taxon>Mesocestoididae</taxon>
        <taxon>Mesocestoides</taxon>
    </lineage>
</organism>
<comment type="similarity">
    <text evidence="3">Belongs to the DRC10 family.</text>
</comment>
<dbReference type="PANTHER" id="PTHR31598">
    <property type="entry name" value="IQ DOMAIN-CONTAINING PROTEIN D"/>
    <property type="match status" value="1"/>
</dbReference>
<name>A0A5K3EJL4_MESCO</name>
<dbReference type="InterPro" id="IPR042815">
    <property type="entry name" value="DRC10"/>
</dbReference>